<dbReference type="Gene3D" id="3.90.226.10">
    <property type="entry name" value="2-enoyl-CoA Hydratase, Chain A, domain 1"/>
    <property type="match status" value="1"/>
</dbReference>
<comment type="caution">
    <text evidence="4">The sequence shown here is derived from an EMBL/GenBank/DDBJ whole genome shotgun (WGS) entry which is preliminary data.</text>
</comment>
<evidence type="ECO:0000256" key="1">
    <source>
        <dbReference type="ARBA" id="ARBA00004275"/>
    </source>
</evidence>
<dbReference type="PANTHER" id="PTHR43684:SF1">
    <property type="entry name" value="ENOYL-COA DELTA ISOMERASE 2"/>
    <property type="match status" value="1"/>
</dbReference>
<dbReference type="OrthoDB" id="448450at2759"/>
<dbReference type="AlphaFoldDB" id="A0A9W8H9P3"/>
<dbReference type="InterPro" id="IPR051053">
    <property type="entry name" value="ECH/Chromodomain_protein"/>
</dbReference>
<dbReference type="InterPro" id="IPR001753">
    <property type="entry name" value="Enoyl-CoA_hydra/iso"/>
</dbReference>
<dbReference type="Gene3D" id="1.10.12.10">
    <property type="entry name" value="Lyase 2-enoyl-coa Hydratase, Chain A, domain 2"/>
    <property type="match status" value="1"/>
</dbReference>
<dbReference type="EMBL" id="JANBUM010000407">
    <property type="protein sequence ID" value="KAJ2777529.1"/>
    <property type="molecule type" value="Genomic_DNA"/>
</dbReference>
<keyword evidence="3" id="KW-0413">Isomerase</keyword>
<evidence type="ECO:0000313" key="5">
    <source>
        <dbReference type="Proteomes" id="UP001140172"/>
    </source>
</evidence>
<organism evidence="4 5">
    <name type="scientific">Coemansia interrupta</name>
    <dbReference type="NCBI Taxonomy" id="1126814"/>
    <lineage>
        <taxon>Eukaryota</taxon>
        <taxon>Fungi</taxon>
        <taxon>Fungi incertae sedis</taxon>
        <taxon>Zoopagomycota</taxon>
        <taxon>Kickxellomycotina</taxon>
        <taxon>Kickxellomycetes</taxon>
        <taxon>Kickxellales</taxon>
        <taxon>Kickxellaceae</taxon>
        <taxon>Coemansia</taxon>
    </lineage>
</organism>
<reference evidence="4" key="1">
    <citation type="submission" date="2022-07" db="EMBL/GenBank/DDBJ databases">
        <title>Phylogenomic reconstructions and comparative analyses of Kickxellomycotina fungi.</title>
        <authorList>
            <person name="Reynolds N.K."/>
            <person name="Stajich J.E."/>
            <person name="Barry K."/>
            <person name="Grigoriev I.V."/>
            <person name="Crous P."/>
            <person name="Smith M.E."/>
        </authorList>
    </citation>
    <scope>NUCLEOTIDE SEQUENCE</scope>
    <source>
        <strain evidence="4">BCRC 34489</strain>
    </source>
</reference>
<dbReference type="InterPro" id="IPR029045">
    <property type="entry name" value="ClpP/crotonase-like_dom_sf"/>
</dbReference>
<proteinExistence type="predicted"/>
<name>A0A9W8H9P3_9FUNG</name>
<protein>
    <submittedName>
        <fullName evidence="4">Uncharacterized protein</fullName>
    </submittedName>
</protein>
<dbReference type="SUPFAM" id="SSF52096">
    <property type="entry name" value="ClpP/crotonase"/>
    <property type="match status" value="1"/>
</dbReference>
<dbReference type="GO" id="GO:0004165">
    <property type="term" value="F:delta(3)-delta(2)-enoyl-CoA isomerase activity"/>
    <property type="evidence" value="ECO:0007669"/>
    <property type="project" value="UniProtKB-ARBA"/>
</dbReference>
<dbReference type="CDD" id="cd06558">
    <property type="entry name" value="crotonase-like"/>
    <property type="match status" value="1"/>
</dbReference>
<dbReference type="GO" id="GO:0005777">
    <property type="term" value="C:peroxisome"/>
    <property type="evidence" value="ECO:0007669"/>
    <property type="project" value="UniProtKB-SubCell"/>
</dbReference>
<dbReference type="Pfam" id="PF00378">
    <property type="entry name" value="ECH_1"/>
    <property type="match status" value="1"/>
</dbReference>
<gene>
    <name evidence="4" type="ORF">GGI15_004470</name>
</gene>
<dbReference type="Proteomes" id="UP001140172">
    <property type="component" value="Unassembled WGS sequence"/>
</dbReference>
<evidence type="ECO:0000256" key="3">
    <source>
        <dbReference type="ARBA" id="ARBA00023235"/>
    </source>
</evidence>
<comment type="subcellular location">
    <subcellularLocation>
        <location evidence="1">Peroxisome</location>
    </subcellularLocation>
</comment>
<sequence>LKTLELKWHDAGILVMSFDRPRQRNTVTPECFSEWKRVMEFVHDTATVRVLVITGKGHVYCSGYDIEASGSYDSQDDEHKDLYRQCEVIRKLTELIITSPVPIIAAVNGPALGYGCTTLALFDIVISVDSAVFSTPFTRVGLCAEGCSSVTFPRVLGHSIANEMLLLGKNMGAKEMHQRGFVSKLVQSNNLLPEAFAIASKFLDRAQNSIRTSRALIRSKEYTERLLATNDREMDEVYKRVISSEAKQAIARTLAHMKNKHAKPKL</sequence>
<dbReference type="InterPro" id="IPR014748">
    <property type="entry name" value="Enoyl-CoA_hydra_C"/>
</dbReference>
<dbReference type="PANTHER" id="PTHR43684">
    <property type="match status" value="1"/>
</dbReference>
<feature type="non-terminal residue" evidence="4">
    <location>
        <position position="1"/>
    </location>
</feature>
<evidence type="ECO:0000313" key="4">
    <source>
        <dbReference type="EMBL" id="KAJ2777529.1"/>
    </source>
</evidence>
<keyword evidence="2" id="KW-0576">Peroxisome</keyword>
<accession>A0A9W8H9P3</accession>
<evidence type="ECO:0000256" key="2">
    <source>
        <dbReference type="ARBA" id="ARBA00023140"/>
    </source>
</evidence>
<keyword evidence="5" id="KW-1185">Reference proteome</keyword>